<name>A0A073IZR6_9RHOB</name>
<keyword evidence="3" id="KW-0032">Aminotransferase</keyword>
<dbReference type="OrthoDB" id="9799304at2"/>
<keyword evidence="3" id="KW-0808">Transferase</keyword>
<comment type="cofactor">
    <cofactor evidence="1 3">
        <name>pyridoxal 5'-phosphate</name>
        <dbReference type="ChEBI" id="CHEBI:597326"/>
    </cofactor>
</comment>
<dbReference type="PROSITE" id="PS00105">
    <property type="entry name" value="AA_TRANSFER_CLASS_1"/>
    <property type="match status" value="1"/>
</dbReference>
<dbReference type="RefSeq" id="WP_037928046.1">
    <property type="nucleotide sequence ID" value="NZ_CP054599.1"/>
</dbReference>
<accession>A0A073IZR6</accession>
<dbReference type="PANTHER" id="PTHR42885">
    <property type="entry name" value="HISTIDINOL-PHOSPHATE AMINOTRANSFERASE-RELATED"/>
    <property type="match status" value="1"/>
</dbReference>
<feature type="domain" description="Aminotransferase class I/classII large" evidence="4">
    <location>
        <begin position="127"/>
        <end position="299"/>
    </location>
</feature>
<gene>
    <name evidence="5" type="ORF">SUH3_23595</name>
</gene>
<dbReference type="EMBL" id="JAMD01000008">
    <property type="protein sequence ID" value="KEJ95090.1"/>
    <property type="molecule type" value="Genomic_DNA"/>
</dbReference>
<dbReference type="GO" id="GO:0008483">
    <property type="term" value="F:transaminase activity"/>
    <property type="evidence" value="ECO:0007669"/>
    <property type="project" value="UniProtKB-KW"/>
</dbReference>
<dbReference type="Pfam" id="PF00155">
    <property type="entry name" value="Aminotran_1_2"/>
    <property type="match status" value="1"/>
</dbReference>
<dbReference type="GO" id="GO:0030170">
    <property type="term" value="F:pyridoxal phosphate binding"/>
    <property type="evidence" value="ECO:0007669"/>
    <property type="project" value="InterPro"/>
</dbReference>
<dbReference type="Gene3D" id="3.90.1150.10">
    <property type="entry name" value="Aspartate Aminotransferase, domain 1"/>
    <property type="match status" value="1"/>
</dbReference>
<organism evidence="5 6">
    <name type="scientific">Pseudosulfitobacter pseudonitzschiae</name>
    <dbReference type="NCBI Taxonomy" id="1402135"/>
    <lineage>
        <taxon>Bacteria</taxon>
        <taxon>Pseudomonadati</taxon>
        <taxon>Pseudomonadota</taxon>
        <taxon>Alphaproteobacteria</taxon>
        <taxon>Rhodobacterales</taxon>
        <taxon>Roseobacteraceae</taxon>
        <taxon>Pseudosulfitobacter</taxon>
    </lineage>
</organism>
<dbReference type="InterPro" id="IPR015421">
    <property type="entry name" value="PyrdxlP-dep_Trfase_major"/>
</dbReference>
<sequence>MAQKRDHGGDLDQAMARFGGVRDDWVDLSTGINPVPYPVPAMPVTAWTALPDATATAELEAAARRFWNVSDTADVLAAPGASALIAQMPRLAHPASVAIAGPTYNEHAAAFQAHGWDVGLSGIAQVLVNPNNPDGRLWTAQDLTGDLQVIDESFCEVTPNASLIAQAARPGTVILKSFGKFWGLAGLRLGFAIGDPALIGALRAMLGPWPVSGVALATGTAALSDPDWATQTRTRLAQDATRLDDIMTAKGATVVGGTDLFRLYDVDDATAWRDRLAAAHIWSRVFPYSNTWLRLGLPAPDRWAQIEAA</sequence>
<evidence type="ECO:0000313" key="5">
    <source>
        <dbReference type="EMBL" id="KEJ95090.1"/>
    </source>
</evidence>
<evidence type="ECO:0000256" key="1">
    <source>
        <dbReference type="ARBA" id="ARBA00001933"/>
    </source>
</evidence>
<evidence type="ECO:0000256" key="2">
    <source>
        <dbReference type="ARBA" id="ARBA00022898"/>
    </source>
</evidence>
<dbReference type="Proteomes" id="UP000027746">
    <property type="component" value="Unassembled WGS sequence"/>
</dbReference>
<reference evidence="5 6" key="1">
    <citation type="submission" date="2014-01" db="EMBL/GenBank/DDBJ databases">
        <title>Sulfitobacter sp. H3 (MCCC 1A00686) Genome Sequencing.</title>
        <authorList>
            <person name="Lai Q."/>
            <person name="Hong Z."/>
        </authorList>
    </citation>
    <scope>NUCLEOTIDE SEQUENCE [LARGE SCALE GENOMIC DNA]</scope>
    <source>
        <strain evidence="5 6">H3</strain>
    </source>
</reference>
<protein>
    <recommendedName>
        <fullName evidence="3">Aminotransferase</fullName>
        <ecNumber evidence="3">2.6.1.-</ecNumber>
    </recommendedName>
</protein>
<keyword evidence="2" id="KW-0663">Pyridoxal phosphate</keyword>
<evidence type="ECO:0000259" key="4">
    <source>
        <dbReference type="Pfam" id="PF00155"/>
    </source>
</evidence>
<dbReference type="Gene3D" id="3.40.640.10">
    <property type="entry name" value="Type I PLP-dependent aspartate aminotransferase-like (Major domain)"/>
    <property type="match status" value="1"/>
</dbReference>
<proteinExistence type="inferred from homology"/>
<dbReference type="GeneID" id="68868734"/>
<dbReference type="InterPro" id="IPR015424">
    <property type="entry name" value="PyrdxlP-dep_Trfase"/>
</dbReference>
<evidence type="ECO:0000313" key="6">
    <source>
        <dbReference type="Proteomes" id="UP000027746"/>
    </source>
</evidence>
<dbReference type="SUPFAM" id="SSF53383">
    <property type="entry name" value="PLP-dependent transferases"/>
    <property type="match status" value="1"/>
</dbReference>
<evidence type="ECO:0000256" key="3">
    <source>
        <dbReference type="RuleBase" id="RU000481"/>
    </source>
</evidence>
<keyword evidence="6" id="KW-1185">Reference proteome</keyword>
<comment type="similarity">
    <text evidence="3">Belongs to the class-I pyridoxal-phosphate-dependent aminotransferase family.</text>
</comment>
<dbReference type="AlphaFoldDB" id="A0A073IZR6"/>
<dbReference type="InterPro" id="IPR015422">
    <property type="entry name" value="PyrdxlP-dep_Trfase_small"/>
</dbReference>
<dbReference type="InterPro" id="IPR004839">
    <property type="entry name" value="Aminotransferase_I/II_large"/>
</dbReference>
<dbReference type="InterPro" id="IPR004838">
    <property type="entry name" value="NHTrfase_class1_PyrdxlP-BS"/>
</dbReference>
<dbReference type="PANTHER" id="PTHR42885:SF1">
    <property type="entry name" value="THREONINE-PHOSPHATE DECARBOXYLASE"/>
    <property type="match status" value="1"/>
</dbReference>
<dbReference type="EC" id="2.6.1.-" evidence="3"/>
<comment type="caution">
    <text evidence="5">The sequence shown here is derived from an EMBL/GenBank/DDBJ whole genome shotgun (WGS) entry which is preliminary data.</text>
</comment>